<accession>A0A7X2HA39</accession>
<dbReference type="EMBL" id="WJXB01000013">
    <property type="protein sequence ID" value="MRN56336.1"/>
    <property type="molecule type" value="Genomic_DNA"/>
</dbReference>
<feature type="signal peptide" evidence="1">
    <location>
        <begin position="1"/>
        <end position="28"/>
    </location>
</feature>
<sequence length="599" mass="65319">MLHIFKVSRWVSLTVAAFILTTPITLYAAGTEPAQPVNTSTVLPVSASERLVLDPGFGYQSIWEPLAKQLYAKSPVKAYLPTRLPDSDWNYYAITSNFLEDGYKIDVHKSALLPSAGSTLPSSTTSTNFGPLLFSLSAGKASTQGTGTILLQQKGGWNFYADAAAAGKETDKQQLIQAFAGATKFSVPFTDAKGTVQVTGSGTDRVYSAYWTYDNKTGYTFESRTSLADFISLLYSFRPVINLLNSTDVILLPLEQEWLMGIGRTTAFHSKMNQRTTLSSAPAIIKGSVYLPLKNIVQFIQGNMQYVPAENTIYFSENGYVNPLKLNLKTGAVYSQSKKVATISVQNKGGTVMVPLSLLRDQFGLKLSYNSSDKKVLLQYSSWFANYRAQEKATKSEATLTVLSQGGPPFIYENSRLGSTDSWTYLGNKPPQGYNSLKYTLYEVTIPLLPGANAFVYRDHANKTMIDSIPITAELSPADIPFARSGNVLYDALKMDLKLTSNDSKVWPSGYAEASSYVDLSGTILPGSSDFASLRLTYHKVNGVESAPVSFPVADNGSFAYRFKPDKGPGTYVATVYNPPKSLPKGDLAGIASFIVEIK</sequence>
<evidence type="ECO:0000256" key="1">
    <source>
        <dbReference type="SAM" id="SignalP"/>
    </source>
</evidence>
<dbReference type="RefSeq" id="WP_154121823.1">
    <property type="nucleotide sequence ID" value="NZ_WJXB01000013.1"/>
</dbReference>
<dbReference type="SUPFAM" id="SSF55383">
    <property type="entry name" value="Copper amine oxidase, domain N"/>
    <property type="match status" value="1"/>
</dbReference>
<comment type="caution">
    <text evidence="3">The sequence shown here is derived from an EMBL/GenBank/DDBJ whole genome shotgun (WGS) entry which is preliminary data.</text>
</comment>
<dbReference type="Proteomes" id="UP000463051">
    <property type="component" value="Unassembled WGS sequence"/>
</dbReference>
<organism evidence="3 4">
    <name type="scientific">Paenibacillus monticola</name>
    <dbReference type="NCBI Taxonomy" id="2666075"/>
    <lineage>
        <taxon>Bacteria</taxon>
        <taxon>Bacillati</taxon>
        <taxon>Bacillota</taxon>
        <taxon>Bacilli</taxon>
        <taxon>Bacillales</taxon>
        <taxon>Paenibacillaceae</taxon>
        <taxon>Paenibacillus</taxon>
    </lineage>
</organism>
<keyword evidence="4" id="KW-1185">Reference proteome</keyword>
<feature type="domain" description="Copper amine oxidase-like N-terminal" evidence="2">
    <location>
        <begin position="276"/>
        <end position="377"/>
    </location>
</feature>
<feature type="chain" id="PRO_5031184988" description="Copper amine oxidase-like N-terminal domain-containing protein" evidence="1">
    <location>
        <begin position="29"/>
        <end position="599"/>
    </location>
</feature>
<reference evidence="3 4" key="1">
    <citation type="submission" date="2019-11" db="EMBL/GenBank/DDBJ databases">
        <title>Paenibacillus monticola sp. nov., a novel PGPR strain isolated from mountain sample in China.</title>
        <authorList>
            <person name="Zhao Q."/>
            <person name="Li H.-P."/>
            <person name="Zhang J.-L."/>
        </authorList>
    </citation>
    <scope>NUCLEOTIDE SEQUENCE [LARGE SCALE GENOMIC DNA]</scope>
    <source>
        <strain evidence="3 4">LC-T2</strain>
    </source>
</reference>
<dbReference type="InterPro" id="IPR012854">
    <property type="entry name" value="Cu_amine_oxidase-like_N"/>
</dbReference>
<keyword evidence="1" id="KW-0732">Signal</keyword>
<gene>
    <name evidence="3" type="ORF">GJB61_25510</name>
</gene>
<dbReference type="AlphaFoldDB" id="A0A7X2HA39"/>
<evidence type="ECO:0000259" key="2">
    <source>
        <dbReference type="Pfam" id="PF07833"/>
    </source>
</evidence>
<proteinExistence type="predicted"/>
<protein>
    <recommendedName>
        <fullName evidence="2">Copper amine oxidase-like N-terminal domain-containing protein</fullName>
    </recommendedName>
</protein>
<evidence type="ECO:0000313" key="3">
    <source>
        <dbReference type="EMBL" id="MRN56336.1"/>
    </source>
</evidence>
<name>A0A7X2HA39_9BACL</name>
<dbReference type="InterPro" id="IPR036582">
    <property type="entry name" value="Mao_N_sf"/>
</dbReference>
<evidence type="ECO:0000313" key="4">
    <source>
        <dbReference type="Proteomes" id="UP000463051"/>
    </source>
</evidence>
<dbReference type="Pfam" id="PF07833">
    <property type="entry name" value="Cu_amine_oxidN1"/>
    <property type="match status" value="1"/>
</dbReference>